<evidence type="ECO:0000256" key="6">
    <source>
        <dbReference type="ARBA" id="ARBA00022723"/>
    </source>
</evidence>
<dbReference type="GO" id="GO:0000722">
    <property type="term" value="P:telomere maintenance via recombination"/>
    <property type="evidence" value="ECO:0007669"/>
    <property type="project" value="TreeGrafter"/>
</dbReference>
<comment type="cofactor">
    <cofactor evidence="1">
        <name>Zn(2+)</name>
        <dbReference type="ChEBI" id="CHEBI:29105"/>
    </cofactor>
</comment>
<dbReference type="Gene3D" id="3.40.50.300">
    <property type="entry name" value="P-loop containing nucleotide triphosphate hydrolases"/>
    <property type="match status" value="1"/>
</dbReference>
<comment type="catalytic activity">
    <reaction evidence="9">
        <text>ATP + H2O = ADP + phosphate + H(+)</text>
        <dbReference type="Rhea" id="RHEA:13065"/>
        <dbReference type="ChEBI" id="CHEBI:15377"/>
        <dbReference type="ChEBI" id="CHEBI:15378"/>
        <dbReference type="ChEBI" id="CHEBI:30616"/>
        <dbReference type="ChEBI" id="CHEBI:43474"/>
        <dbReference type="ChEBI" id="CHEBI:456216"/>
    </reaction>
</comment>
<dbReference type="GO" id="GO:0007004">
    <property type="term" value="P:telomere maintenance via telomerase"/>
    <property type="evidence" value="ECO:0007669"/>
    <property type="project" value="TreeGrafter"/>
</dbReference>
<dbReference type="Pfam" id="PF13476">
    <property type="entry name" value="AAA_23"/>
    <property type="match status" value="1"/>
</dbReference>
<evidence type="ECO:0000313" key="11">
    <source>
        <dbReference type="EMBL" id="CAD7012323.1"/>
    </source>
</evidence>
<dbReference type="SUPFAM" id="SSF52540">
    <property type="entry name" value="P-loop containing nucleoside triphosphate hydrolases"/>
    <property type="match status" value="1"/>
</dbReference>
<keyword evidence="12" id="KW-1185">Reference proteome</keyword>
<sequence>MSTIEKLSIQGIRSFGSNSEDVQTITFSSPVTLILGENGLGKTTVIECLKYGLTGELPPGSDHGRSFVHDPKIFNQAGTLAQVKLEVSNLQGKRISVCRSMKITNKRGNKYAFETLDATMNI</sequence>
<evidence type="ECO:0000256" key="9">
    <source>
        <dbReference type="ARBA" id="ARBA00049360"/>
    </source>
</evidence>
<feature type="domain" description="Rad50/SbcC-type AAA" evidence="10">
    <location>
        <begin position="6"/>
        <end position="117"/>
    </location>
</feature>
<dbReference type="PANTHER" id="PTHR18867">
    <property type="entry name" value="RAD50"/>
    <property type="match status" value="1"/>
</dbReference>
<keyword evidence="8" id="KW-0539">Nucleus</keyword>
<proteinExistence type="inferred from homology"/>
<dbReference type="GO" id="GO:0070192">
    <property type="term" value="P:chromosome organization involved in meiotic cell cycle"/>
    <property type="evidence" value="ECO:0007669"/>
    <property type="project" value="TreeGrafter"/>
</dbReference>
<evidence type="ECO:0000259" key="10">
    <source>
        <dbReference type="Pfam" id="PF13476"/>
    </source>
</evidence>
<evidence type="ECO:0000256" key="1">
    <source>
        <dbReference type="ARBA" id="ARBA00001947"/>
    </source>
</evidence>
<dbReference type="GO" id="GO:0043047">
    <property type="term" value="F:single-stranded telomeric DNA binding"/>
    <property type="evidence" value="ECO:0007669"/>
    <property type="project" value="TreeGrafter"/>
</dbReference>
<evidence type="ECO:0000256" key="7">
    <source>
        <dbReference type="ARBA" id="ARBA00022833"/>
    </source>
</evidence>
<evidence type="ECO:0000256" key="4">
    <source>
        <dbReference type="ARBA" id="ARBA00009439"/>
    </source>
</evidence>
<organism evidence="11 12">
    <name type="scientific">Ceratitis capitata</name>
    <name type="common">Mediterranean fruit fly</name>
    <name type="synonym">Tephritis capitata</name>
    <dbReference type="NCBI Taxonomy" id="7213"/>
    <lineage>
        <taxon>Eukaryota</taxon>
        <taxon>Metazoa</taxon>
        <taxon>Ecdysozoa</taxon>
        <taxon>Arthropoda</taxon>
        <taxon>Hexapoda</taxon>
        <taxon>Insecta</taxon>
        <taxon>Pterygota</taxon>
        <taxon>Neoptera</taxon>
        <taxon>Endopterygota</taxon>
        <taxon>Diptera</taxon>
        <taxon>Brachycera</taxon>
        <taxon>Muscomorpha</taxon>
        <taxon>Tephritoidea</taxon>
        <taxon>Tephritidae</taxon>
        <taxon>Ceratitis</taxon>
        <taxon>Ceratitis</taxon>
    </lineage>
</organism>
<dbReference type="GO" id="GO:0003691">
    <property type="term" value="F:double-stranded telomeric DNA binding"/>
    <property type="evidence" value="ECO:0007669"/>
    <property type="project" value="TreeGrafter"/>
</dbReference>
<dbReference type="OrthoDB" id="18797at2759"/>
<keyword evidence="7" id="KW-0862">Zinc</keyword>
<dbReference type="PANTHER" id="PTHR18867:SF12">
    <property type="entry name" value="DNA REPAIR PROTEIN RAD50"/>
    <property type="match status" value="1"/>
</dbReference>
<evidence type="ECO:0000256" key="8">
    <source>
        <dbReference type="ARBA" id="ARBA00023242"/>
    </source>
</evidence>
<comment type="similarity">
    <text evidence="4">Belongs to the SMC family. RAD50 subfamily.</text>
</comment>
<evidence type="ECO:0000256" key="2">
    <source>
        <dbReference type="ARBA" id="ARBA00004123"/>
    </source>
</evidence>
<accession>A0A811VDM9</accession>
<keyword evidence="5" id="KW-0158">Chromosome</keyword>
<evidence type="ECO:0000313" key="12">
    <source>
        <dbReference type="Proteomes" id="UP000606786"/>
    </source>
</evidence>
<comment type="caution">
    <text evidence="11">The sequence shown here is derived from an EMBL/GenBank/DDBJ whole genome shotgun (WGS) entry which is preliminary data.</text>
</comment>
<dbReference type="InterPro" id="IPR027417">
    <property type="entry name" value="P-loop_NTPase"/>
</dbReference>
<keyword evidence="6" id="KW-0479">Metal-binding</keyword>
<protein>
    <submittedName>
        <fullName evidence="11">(Mediterranean fruit fly) hypothetical protein</fullName>
    </submittedName>
</protein>
<evidence type="ECO:0000256" key="5">
    <source>
        <dbReference type="ARBA" id="ARBA00022454"/>
    </source>
</evidence>
<dbReference type="GO" id="GO:0046872">
    <property type="term" value="F:metal ion binding"/>
    <property type="evidence" value="ECO:0007669"/>
    <property type="project" value="UniProtKB-KW"/>
</dbReference>
<dbReference type="InterPro" id="IPR038729">
    <property type="entry name" value="Rad50/SbcC_AAA"/>
</dbReference>
<comment type="subcellular location">
    <subcellularLocation>
        <location evidence="3">Chromosome</location>
    </subcellularLocation>
    <subcellularLocation>
        <location evidence="2">Nucleus</location>
    </subcellularLocation>
</comment>
<reference evidence="11" key="1">
    <citation type="submission" date="2020-11" db="EMBL/GenBank/DDBJ databases">
        <authorList>
            <person name="Whitehead M."/>
        </authorList>
    </citation>
    <scope>NUCLEOTIDE SEQUENCE</scope>
    <source>
        <strain evidence="11">EGII</strain>
    </source>
</reference>
<dbReference type="GO" id="GO:0016887">
    <property type="term" value="F:ATP hydrolysis activity"/>
    <property type="evidence" value="ECO:0007669"/>
    <property type="project" value="InterPro"/>
</dbReference>
<gene>
    <name evidence="11" type="ORF">CCAP1982_LOCUS20417</name>
</gene>
<dbReference type="GO" id="GO:0051880">
    <property type="term" value="F:G-quadruplex DNA binding"/>
    <property type="evidence" value="ECO:0007669"/>
    <property type="project" value="TreeGrafter"/>
</dbReference>
<dbReference type="GO" id="GO:0000794">
    <property type="term" value="C:condensed nuclear chromosome"/>
    <property type="evidence" value="ECO:0007669"/>
    <property type="project" value="TreeGrafter"/>
</dbReference>
<dbReference type="EMBL" id="CAJHJT010000056">
    <property type="protein sequence ID" value="CAD7012323.1"/>
    <property type="molecule type" value="Genomic_DNA"/>
</dbReference>
<dbReference type="GO" id="GO:0006302">
    <property type="term" value="P:double-strand break repair"/>
    <property type="evidence" value="ECO:0007669"/>
    <property type="project" value="InterPro"/>
</dbReference>
<evidence type="ECO:0000256" key="3">
    <source>
        <dbReference type="ARBA" id="ARBA00004286"/>
    </source>
</evidence>
<dbReference type="GO" id="GO:0030870">
    <property type="term" value="C:Mre11 complex"/>
    <property type="evidence" value="ECO:0007669"/>
    <property type="project" value="TreeGrafter"/>
</dbReference>
<dbReference type="Proteomes" id="UP000606786">
    <property type="component" value="Unassembled WGS sequence"/>
</dbReference>
<name>A0A811VDM9_CERCA</name>
<dbReference type="AlphaFoldDB" id="A0A811VDM9"/>